<dbReference type="STRING" id="996166.SAMN05192554_11228"/>
<organism evidence="4 5">
    <name type="scientific">Haloarchaeobius iranensis</name>
    <dbReference type="NCBI Taxonomy" id="996166"/>
    <lineage>
        <taxon>Archaea</taxon>
        <taxon>Methanobacteriati</taxon>
        <taxon>Methanobacteriota</taxon>
        <taxon>Stenosarchaea group</taxon>
        <taxon>Halobacteria</taxon>
        <taxon>Halobacteriales</taxon>
        <taxon>Halorubellaceae</taxon>
        <taxon>Haloarchaeobius</taxon>
    </lineage>
</organism>
<dbReference type="Gene3D" id="2.60.40.10">
    <property type="entry name" value="Immunoglobulins"/>
    <property type="match status" value="1"/>
</dbReference>
<dbReference type="OrthoDB" id="330708at2157"/>
<feature type="transmembrane region" description="Helical" evidence="2">
    <location>
        <begin position="482"/>
        <end position="501"/>
    </location>
</feature>
<dbReference type="AlphaFoldDB" id="A0A1G9XXJ9"/>
<dbReference type="InterPro" id="IPR011635">
    <property type="entry name" value="CARDB"/>
</dbReference>
<evidence type="ECO:0000313" key="5">
    <source>
        <dbReference type="Proteomes" id="UP000199370"/>
    </source>
</evidence>
<accession>A0A1G9XXJ9</accession>
<dbReference type="InterPro" id="IPR013783">
    <property type="entry name" value="Ig-like_fold"/>
</dbReference>
<dbReference type="Proteomes" id="UP000199370">
    <property type="component" value="Unassembled WGS sequence"/>
</dbReference>
<feature type="region of interest" description="Disordered" evidence="1">
    <location>
        <begin position="440"/>
        <end position="476"/>
    </location>
</feature>
<feature type="domain" description="CARDB" evidence="3">
    <location>
        <begin position="355"/>
        <end position="436"/>
    </location>
</feature>
<reference evidence="4 5" key="1">
    <citation type="submission" date="2016-10" db="EMBL/GenBank/DDBJ databases">
        <authorList>
            <person name="de Groot N.N."/>
        </authorList>
    </citation>
    <scope>NUCLEOTIDE SEQUENCE [LARGE SCALE GENOMIC DNA]</scope>
    <source>
        <strain evidence="5">EB21,IBRC-M 10013,KCTC 4048</strain>
    </source>
</reference>
<name>A0A1G9XXJ9_9EURY</name>
<feature type="compositionally biased region" description="Basic and acidic residues" evidence="1">
    <location>
        <begin position="165"/>
        <end position="177"/>
    </location>
</feature>
<keyword evidence="5" id="KW-1185">Reference proteome</keyword>
<evidence type="ECO:0000256" key="1">
    <source>
        <dbReference type="SAM" id="MobiDB-lite"/>
    </source>
</evidence>
<sequence length="507" mass="52345">MRSTTKLLLTGLATITLALALLQGTGAVELTEGDDIGQSIVLEPHPGPNGQYAYYDENDELAVDLSASNPNVAGDGPNDDAVTGVPEVFTVTNEGDSTARVWIESGHPLATFTARGEPVEGADQAVHLAPNESLAVGLRVVTTDEVLPDVVVDSFEVNAVVADDGGERDPGTEPRDSDDGDGSAAVEPSDGTTTTVTSPAPNRRGVTVLGGDDRVSVGLDGMHVAGANVTLDRVAFAATGSVVEFDAAGQPGPFGGLPGLGADHVRADGYVQLDRERVPDAVGDATVYVSVDRDYLDWRGAHPEDVTVFRLGSDGWTELETEVVKRGERVHYAANASRLSSVVVATRLPAIEVTDARVETAHVAPGEAATVTAELTNAGRVDGERTVPVTVDGEHVRSLTVELLANESTTVSERLSFDEPGEYELAVGGVDAGTVVVTAESPATNDGPPEQDGPGTPASDDEDSDPARPSPPQVDTDAAEPALAVLAVVIGATLLVAVVLGRRLVTP</sequence>
<keyword evidence="2" id="KW-0812">Transmembrane</keyword>
<feature type="region of interest" description="Disordered" evidence="1">
    <location>
        <begin position="161"/>
        <end position="209"/>
    </location>
</feature>
<feature type="compositionally biased region" description="Polar residues" evidence="1">
    <location>
        <begin position="190"/>
        <end position="200"/>
    </location>
</feature>
<dbReference type="EMBL" id="FNIA01000012">
    <property type="protein sequence ID" value="SDN01507.1"/>
    <property type="molecule type" value="Genomic_DNA"/>
</dbReference>
<keyword evidence="2" id="KW-1133">Transmembrane helix</keyword>
<evidence type="ECO:0000256" key="2">
    <source>
        <dbReference type="SAM" id="Phobius"/>
    </source>
</evidence>
<dbReference type="RefSeq" id="WP_089734022.1">
    <property type="nucleotide sequence ID" value="NZ_FNIA01000012.1"/>
</dbReference>
<keyword evidence="2" id="KW-0472">Membrane</keyword>
<protein>
    <submittedName>
        <fullName evidence="4">PGF-pre-PGF domain-containing protein</fullName>
    </submittedName>
</protein>
<evidence type="ECO:0000259" key="3">
    <source>
        <dbReference type="Pfam" id="PF07705"/>
    </source>
</evidence>
<gene>
    <name evidence="4" type="ORF">SAMN05192554_11228</name>
</gene>
<proteinExistence type="predicted"/>
<evidence type="ECO:0000313" key="4">
    <source>
        <dbReference type="EMBL" id="SDN01507.1"/>
    </source>
</evidence>
<dbReference type="Pfam" id="PF07705">
    <property type="entry name" value="CARDB"/>
    <property type="match status" value="1"/>
</dbReference>